<dbReference type="PANTHER" id="PTHR10336">
    <property type="entry name" value="PHOSPHOINOSITIDE-SPECIFIC PHOSPHOLIPASE C FAMILY PROTEIN"/>
    <property type="match status" value="1"/>
</dbReference>
<dbReference type="InterPro" id="IPR011993">
    <property type="entry name" value="PH-like_dom_sf"/>
</dbReference>
<evidence type="ECO:0000313" key="3">
    <source>
        <dbReference type="EMBL" id="KAJ8021990.1"/>
    </source>
</evidence>
<dbReference type="SMART" id="SM00233">
    <property type="entry name" value="PH"/>
    <property type="match status" value="1"/>
</dbReference>
<dbReference type="Pfam" id="PF16457">
    <property type="entry name" value="PH_12"/>
    <property type="match status" value="1"/>
</dbReference>
<feature type="domain" description="PH" evidence="2">
    <location>
        <begin position="155"/>
        <end position="265"/>
    </location>
</feature>
<accession>A0A9Q0YIH4</accession>
<dbReference type="AlphaFoldDB" id="A0A9Q0YIH4"/>
<dbReference type="Proteomes" id="UP001152320">
    <property type="component" value="Chromosome 21"/>
</dbReference>
<gene>
    <name evidence="3" type="ORF">HOLleu_39350</name>
</gene>
<feature type="compositionally biased region" description="Basic and acidic residues" evidence="1">
    <location>
        <begin position="85"/>
        <end position="95"/>
    </location>
</feature>
<evidence type="ECO:0000256" key="1">
    <source>
        <dbReference type="SAM" id="MobiDB-lite"/>
    </source>
</evidence>
<dbReference type="GO" id="GO:0048015">
    <property type="term" value="P:phosphatidylinositol-mediated signaling"/>
    <property type="evidence" value="ECO:0007669"/>
    <property type="project" value="TreeGrafter"/>
</dbReference>
<feature type="compositionally biased region" description="Polar residues" evidence="1">
    <location>
        <begin position="47"/>
        <end position="59"/>
    </location>
</feature>
<feature type="compositionally biased region" description="Low complexity" evidence="1">
    <location>
        <begin position="7"/>
        <end position="34"/>
    </location>
</feature>
<dbReference type="EMBL" id="JAIZAY010000021">
    <property type="protein sequence ID" value="KAJ8021990.1"/>
    <property type="molecule type" value="Genomic_DNA"/>
</dbReference>
<feature type="region of interest" description="Disordered" evidence="1">
    <location>
        <begin position="1"/>
        <end position="146"/>
    </location>
</feature>
<proteinExistence type="predicted"/>
<dbReference type="GO" id="GO:0046488">
    <property type="term" value="P:phosphatidylinositol metabolic process"/>
    <property type="evidence" value="ECO:0007669"/>
    <property type="project" value="TreeGrafter"/>
</dbReference>
<feature type="compositionally biased region" description="Acidic residues" evidence="1">
    <location>
        <begin position="37"/>
        <end position="46"/>
    </location>
</feature>
<dbReference type="InterPro" id="IPR001192">
    <property type="entry name" value="PI-PLC_fam"/>
</dbReference>
<dbReference type="GO" id="GO:0004435">
    <property type="term" value="F:phosphatidylinositol-4,5-bisphosphate phospholipase C activity"/>
    <property type="evidence" value="ECO:0007669"/>
    <property type="project" value="TreeGrafter"/>
</dbReference>
<dbReference type="FunFam" id="2.30.29.30:FF:000025">
    <property type="entry name" value="Phosphoinositide phospholipase C"/>
    <property type="match status" value="1"/>
</dbReference>
<protein>
    <submittedName>
        <fullName evidence="3">1-phosphatidylinositol 4,5-bisphosphate phosphodiesterase eta-2</fullName>
    </submittedName>
</protein>
<name>A0A9Q0YIH4_HOLLE</name>
<evidence type="ECO:0000313" key="4">
    <source>
        <dbReference type="Proteomes" id="UP001152320"/>
    </source>
</evidence>
<sequence>MEQPFMLMTTRLSLESTTTTSTSGYSSISFSSSLEDQPSEANDEDTSQNSNLSFGSSKEASPPTAGVGDIPAMENHLTSELSAAEAKHKAAHESSPRTGRPLPKWDTCDSEDSEGGGYSSLSSSQPSPYWTGHKSEAGSRESTDEDDISKCLSNMCLGTPMTKIKRQNRTSVKTLYLDSSRTLIRWKPSKKGNKAKISIRSVKEVREGANTEAFRKYVISNHQNNDISCFSIIHGTGWESLDLITDSQDECRDWVRGLRYLICQQQEEVKKEEADMLRDKYPLIQIQFQVSVYSHICPPLRYQRLNKKDVRKC</sequence>
<dbReference type="GO" id="GO:0051209">
    <property type="term" value="P:release of sequestered calcium ion into cytosol"/>
    <property type="evidence" value="ECO:0007669"/>
    <property type="project" value="TreeGrafter"/>
</dbReference>
<evidence type="ECO:0000259" key="2">
    <source>
        <dbReference type="SMART" id="SM00233"/>
    </source>
</evidence>
<dbReference type="Gene3D" id="2.30.29.30">
    <property type="entry name" value="Pleckstrin-homology domain (PH domain)/Phosphotyrosine-binding domain (PTB)"/>
    <property type="match status" value="1"/>
</dbReference>
<feature type="compositionally biased region" description="Basic and acidic residues" evidence="1">
    <location>
        <begin position="133"/>
        <end position="142"/>
    </location>
</feature>
<dbReference type="InterPro" id="IPR001849">
    <property type="entry name" value="PH_domain"/>
</dbReference>
<comment type="caution">
    <text evidence="3">The sequence shown here is derived from an EMBL/GenBank/DDBJ whole genome shotgun (WGS) entry which is preliminary data.</text>
</comment>
<reference evidence="3" key="1">
    <citation type="submission" date="2021-10" db="EMBL/GenBank/DDBJ databases">
        <title>Tropical sea cucumber genome reveals ecological adaptation and Cuvierian tubules defense mechanism.</title>
        <authorList>
            <person name="Chen T."/>
        </authorList>
    </citation>
    <scope>NUCLEOTIDE SEQUENCE</scope>
    <source>
        <strain evidence="3">Nanhai2018</strain>
        <tissue evidence="3">Muscle</tissue>
    </source>
</reference>
<keyword evidence="4" id="KW-1185">Reference proteome</keyword>
<organism evidence="3 4">
    <name type="scientific">Holothuria leucospilota</name>
    <name type="common">Black long sea cucumber</name>
    <name type="synonym">Mertensiothuria leucospilota</name>
    <dbReference type="NCBI Taxonomy" id="206669"/>
    <lineage>
        <taxon>Eukaryota</taxon>
        <taxon>Metazoa</taxon>
        <taxon>Echinodermata</taxon>
        <taxon>Eleutherozoa</taxon>
        <taxon>Echinozoa</taxon>
        <taxon>Holothuroidea</taxon>
        <taxon>Aspidochirotacea</taxon>
        <taxon>Aspidochirotida</taxon>
        <taxon>Holothuriidae</taxon>
        <taxon>Holothuria</taxon>
    </lineage>
</organism>
<dbReference type="SUPFAM" id="SSF50729">
    <property type="entry name" value="PH domain-like"/>
    <property type="match status" value="1"/>
</dbReference>
<dbReference type="OrthoDB" id="269822at2759"/>
<feature type="compositionally biased region" description="Low complexity" evidence="1">
    <location>
        <begin position="119"/>
        <end position="129"/>
    </location>
</feature>
<dbReference type="PANTHER" id="PTHR10336:SF80">
    <property type="entry name" value="C2 DOMAIN-CONTAINING PROTEIN"/>
    <property type="match status" value="1"/>
</dbReference>